<proteinExistence type="predicted"/>
<dbReference type="InterPro" id="IPR040704">
    <property type="entry name" value="HEPN_AbiU2"/>
</dbReference>
<organism evidence="2 3">
    <name type="scientific">Phyllobacterium zundukense</name>
    <dbReference type="NCBI Taxonomy" id="1867719"/>
    <lineage>
        <taxon>Bacteria</taxon>
        <taxon>Pseudomonadati</taxon>
        <taxon>Pseudomonadota</taxon>
        <taxon>Alphaproteobacteria</taxon>
        <taxon>Hyphomicrobiales</taxon>
        <taxon>Phyllobacteriaceae</taxon>
        <taxon>Phyllobacterium</taxon>
    </lineage>
</organism>
<protein>
    <recommendedName>
        <fullName evidence="1">HEPN AbiU2-like domain-containing protein</fullName>
    </recommendedName>
</protein>
<sequence>MVMCKKQKKKPVRITKGEALGRVNDMTTRLEEDVKSALWIEASMEAANAFVISDKDRPYHGAETYNAVAQSMMLTLAVTVSRMFDKGRKLTHPNKRDVASIPLLIRLLRQKRCKDALIERARVWTPASMELESMHVRDCEKAIDRAIRAYHSLSTTGRGRHAIAKLKQLRDYRIAHHLMKVPDRKLPTYDNLFVLVDTARDVMNAAILAVKGVDTSLKEFEKMHRKEADRFWEAALQGATDKR</sequence>
<name>A0A2N9W465_9HYPH</name>
<evidence type="ECO:0000313" key="3">
    <source>
        <dbReference type="Proteomes" id="UP000232163"/>
    </source>
</evidence>
<evidence type="ECO:0000313" key="2">
    <source>
        <dbReference type="EMBL" id="PIO46533.1"/>
    </source>
</evidence>
<gene>
    <name evidence="2" type="ORF">B5P45_01660</name>
</gene>
<comment type="caution">
    <text evidence="2">The sequence shown here is derived from an EMBL/GenBank/DDBJ whole genome shotgun (WGS) entry which is preliminary data.</text>
</comment>
<dbReference type="EMBL" id="MZMT01000003">
    <property type="protein sequence ID" value="PIO46533.1"/>
    <property type="molecule type" value="Genomic_DNA"/>
</dbReference>
<dbReference type="KEGG" id="pht:BLM14_10420"/>
<dbReference type="Pfam" id="PF18734">
    <property type="entry name" value="HEPN_AbiU2"/>
    <property type="match status" value="1"/>
</dbReference>
<feature type="domain" description="HEPN AbiU2-like" evidence="1">
    <location>
        <begin position="49"/>
        <end position="231"/>
    </location>
</feature>
<dbReference type="AlphaFoldDB" id="A0A2N9W465"/>
<keyword evidence="3" id="KW-1185">Reference proteome</keyword>
<dbReference type="Proteomes" id="UP000232163">
    <property type="component" value="Unassembled WGS sequence"/>
</dbReference>
<evidence type="ECO:0000259" key="1">
    <source>
        <dbReference type="Pfam" id="PF18734"/>
    </source>
</evidence>
<accession>A0A2N9W465</accession>
<reference evidence="2 3" key="1">
    <citation type="journal article" date="2017" name="Int J Environ Stud">
        <title>Does the Miocene-Pliocene relict legume Oxytropis triphylla form nitrogen-fixing nodules with a combination of bacterial strains?</title>
        <authorList>
            <person name="Safronova V."/>
            <person name="Belimov A."/>
            <person name="Sazanova A."/>
            <person name="Kuznetsova I."/>
            <person name="Popova J."/>
            <person name="Andronov E."/>
            <person name="Verkhozina A."/>
            <person name="Tikhonovich I."/>
        </authorList>
    </citation>
    <scope>NUCLEOTIDE SEQUENCE [LARGE SCALE GENOMIC DNA]</scope>
    <source>
        <strain evidence="2 3">Tri-38</strain>
    </source>
</reference>